<evidence type="ECO:0000313" key="3">
    <source>
        <dbReference type="Proteomes" id="UP000595703"/>
    </source>
</evidence>
<proteinExistence type="predicted"/>
<gene>
    <name evidence="2" type="ORF">RVR_P180</name>
</gene>
<dbReference type="AlphaFoldDB" id="A0A7U3QW40"/>
<name>A0A7U3QW40_9ACTN</name>
<dbReference type="InterPro" id="IPR054212">
    <property type="entry name" value="DUF6919"/>
</dbReference>
<accession>A0A7U3QW40</accession>
<keyword evidence="3" id="KW-1185">Reference proteome</keyword>
<geneLocation type="plasmid" evidence="2 3">
    <name>pRVR1</name>
</geneLocation>
<evidence type="ECO:0000259" key="1">
    <source>
        <dbReference type="Pfam" id="PF21897"/>
    </source>
</evidence>
<organism evidence="2 3">
    <name type="scientific">Actinacidiphila reveromycinica</name>
    <dbReference type="NCBI Taxonomy" id="659352"/>
    <lineage>
        <taxon>Bacteria</taxon>
        <taxon>Bacillati</taxon>
        <taxon>Actinomycetota</taxon>
        <taxon>Actinomycetes</taxon>
        <taxon>Kitasatosporales</taxon>
        <taxon>Streptomycetaceae</taxon>
        <taxon>Actinacidiphila</taxon>
    </lineage>
</organism>
<dbReference type="EMBL" id="AP018366">
    <property type="protein sequence ID" value="BBG20698.1"/>
    <property type="molecule type" value="Genomic_DNA"/>
</dbReference>
<dbReference type="Proteomes" id="UP000595703">
    <property type="component" value="Plasmid pRVR1"/>
</dbReference>
<protein>
    <recommendedName>
        <fullName evidence="1">DUF6919 domain-containing protein</fullName>
    </recommendedName>
</protein>
<evidence type="ECO:0000313" key="2">
    <source>
        <dbReference type="EMBL" id="BBG20698.1"/>
    </source>
</evidence>
<reference evidence="2 3" key="1">
    <citation type="journal article" date="2020" name="Sci. Rep.">
        <title>beta-carboline chemical signals induce reveromycin production through a LuxR family regulator in Streptomyces sp. SN-593.</title>
        <authorList>
            <person name="Panthee S."/>
            <person name="Kito N."/>
            <person name="Hayashi T."/>
            <person name="Shimizu T."/>
            <person name="Ishikawa J."/>
            <person name="Hamamoto H."/>
            <person name="Osada H."/>
            <person name="Takahashi S."/>
        </authorList>
    </citation>
    <scope>NUCLEOTIDE SEQUENCE [LARGE SCALE GENOMIC DNA]</scope>
    <source>
        <strain evidence="2 3">SN-593</strain>
        <plasmid evidence="2 3">pRVR1</plasmid>
    </source>
</reference>
<feature type="domain" description="DUF6919" evidence="1">
    <location>
        <begin position="12"/>
        <end position="198"/>
    </location>
</feature>
<sequence length="252" mass="27318">MRARLPWMSLADRRRWRSARTVTDLGQCMADWLEGRIASWPGYQPNFGPDEETADLVPILAAVNHAGYLTTGSQPGLEGPGFDGSHWRQRAAVDGHISDPVLLRAIVNAADTAGLFIGMQDMIPDRTDSGLIVTTVDGEPYTWFGDRLSYRDLRTIWPTIHREAFHAVGTSVHLTLVSPEFGEDGQYLWKVLEEALAAVADLDTSEPACIVCGCTDANPCPGGCAWVAGVQSAALCTACRGQAPDDLTIHVL</sequence>
<dbReference type="Pfam" id="PF21897">
    <property type="entry name" value="DUF6919"/>
    <property type="match status" value="1"/>
</dbReference>
<dbReference type="RefSeq" id="WP_202239843.1">
    <property type="nucleotide sequence ID" value="NZ_AP018366.1"/>
</dbReference>
<dbReference type="KEGG" id="arev:RVR_P180"/>
<keyword evidence="2" id="KW-0614">Plasmid</keyword>